<dbReference type="SUPFAM" id="SSF57196">
    <property type="entry name" value="EGF/Laminin"/>
    <property type="match status" value="1"/>
</dbReference>
<dbReference type="InterPro" id="IPR024731">
    <property type="entry name" value="NELL2-like_EGF"/>
</dbReference>
<dbReference type="InParanoid" id="E4WT54"/>
<feature type="domain" description="EGF-like" evidence="6">
    <location>
        <begin position="1309"/>
        <end position="1354"/>
    </location>
</feature>
<dbReference type="InterPro" id="IPR001881">
    <property type="entry name" value="EGF-like_Ca-bd_dom"/>
</dbReference>
<evidence type="ECO:0000313" key="7">
    <source>
        <dbReference type="EMBL" id="CBY06834.1"/>
    </source>
</evidence>
<evidence type="ECO:0000256" key="5">
    <source>
        <dbReference type="PROSITE-ProRule" id="PRU00076"/>
    </source>
</evidence>
<evidence type="ECO:0000256" key="3">
    <source>
        <dbReference type="ARBA" id="ARBA00022737"/>
    </source>
</evidence>
<feature type="domain" description="EGF-like" evidence="6">
    <location>
        <begin position="501"/>
        <end position="539"/>
    </location>
</feature>
<feature type="domain" description="EGF-like" evidence="6">
    <location>
        <begin position="424"/>
        <end position="460"/>
    </location>
</feature>
<evidence type="ECO:0000313" key="9">
    <source>
        <dbReference type="Proteomes" id="UP000001307"/>
    </source>
</evidence>
<dbReference type="EMBL" id="HE774651">
    <property type="protein sequence ID" value="CCG47894.1"/>
    <property type="molecule type" value="Genomic_DNA"/>
</dbReference>
<keyword evidence="3" id="KW-0677">Repeat</keyword>
<evidence type="ECO:0000256" key="1">
    <source>
        <dbReference type="ARBA" id="ARBA00022536"/>
    </source>
</evidence>
<evidence type="ECO:0000256" key="4">
    <source>
        <dbReference type="ARBA" id="ARBA00023157"/>
    </source>
</evidence>
<sequence length="1527" mass="169223">MKVFAPLLGATLGNQELDESPALKRAASFAGGRERVCGSYRSMHNGSISESVELEPEESCIFRFKADHEHILEIINLQLDVDCDAGEMWLFTDNEQLGPFCNDNKRKRRSIHEDDDILDTDPGIPTNEDSGYSAFDSSMLDGSSFDSSEVDMVMKNGQRIKFSFGFNFNFELLPGLPTAGSGLCGWKNIKASNSAFYAIKNEASNPEEAMSVYAALTDSMYEFQCYYDRFRSECGGDSPVQVQCHHTKWGNSEKPLLKSVEAIIDAQCADCSANGVCSEWYGMLGRLNGMFDGYVAPTSYVPTVKPVPDCDYGWNYNGYECERICPDGEEYGDDGCYTPCDEDQCAASPCPNNSFCTDLCEGYECTCDDGYHNHDGRCCHNDKCAEVECPAHSTCQNNGCTKYKCVCDSGYVENAYGECEKECDENPCAGNPCGDNYKCNAKCKGYDCECKAGYSGDKCEPDDKCDSYYKPDCKSCQKCSNGDCVLKGGWYIDAYGKCQQKSNECLLGKHNCDDYANCVDKLDGYTCHCQDGYLDVNGDGTECTHPYYTEDGECNLEEYSAFTDKKFEAVSFKTSYDHQTAIHYWNEITAQLSKLGESARTIACSTDAGIIGCKWIDYTRDATACEWVHTLETVIDQVKENCNSEWKLFYLEKLEKLREATCDEPNDCEDGKANCHPNAICFPKAAVYGQTYSGFKCKCKEGFYGNGKNCMPEINECDLNMHKCHEYATCVDIQAGYKCVCNDDYVGNGYKCTIPVNECLDDNLNECHTYADCFDTDNGYYCKCRGKEGYVGDGKSCTGPADECYEGTHTCSEATTDCENTYAGYTCKCKEGFFGDPAKGCWPPLTCPDGYFDSDYSGDFENGLCSLKYSKPCWKDLYTKIYAAGVKVCKKNDAASRFALFTNEMFNLGKSYEKKYGAVLSHYPTSERYGADCAVDAGAVPCHLLNFEDIVDAQDLFNRVKALFNHVFNKCDALYKAKWEQWLALYHNSLICPVNECLDPDLYECHEYAKCVDRSVGYECVCKTHYYGDGKENCDLIDYCSDASICPLYSTCNTLAVGYECVCDDGYLKKGTKCVAIDPCTINRGGCHEHASCHSSLVGYVFNHVCKCKSGYTGNGFECIPIDPCEYHNCHDDASCVPYSQITSEQDYNCVCNDGFSGNGYQCEEYVDPCADTTCNGDKNTFAYSDAYGNDECMCICPDGFKDVNGVCESTDPCYNVECVENKSCYNGVCKEVAENPCGKCHKNSYCITNTYANTHTCKCAHGYEGDGFVCTLAAACNKYCPSGTTCRLDKCTCPVGYWYDDVSRKCIDFNECKVNKKGESRHNCHPDASCENTTGGFKCTCKNGFFGDGVTCHGGGGGGSAYNTGGASSYSNLREPIQSAFNNYNGNSVDLYTSLGDGMCSLMGFEWGNLNKLMKTMKWTSNPTLSYKYVEALLTEFQYLGQAVLARTQAKCDLSKAGAVPCRLLYFPHENKRCQLVKRLGKIFEAVAEHCNTAWETKYGDMVNYLIANNQAGYAGAACEKVVYLP</sequence>
<feature type="domain" description="EGF-like" evidence="6">
    <location>
        <begin position="755"/>
        <end position="798"/>
    </location>
</feature>
<dbReference type="PROSITE" id="PS01187">
    <property type="entry name" value="EGF_CA"/>
    <property type="match status" value="3"/>
</dbReference>
<feature type="domain" description="EGF-like" evidence="6">
    <location>
        <begin position="1076"/>
        <end position="1118"/>
    </location>
</feature>
<feature type="domain" description="EGF-like" evidence="6">
    <location>
        <begin position="993"/>
        <end position="1035"/>
    </location>
</feature>
<dbReference type="EMBL" id="FN653016">
    <property type="protein sequence ID" value="CBY06834.1"/>
    <property type="molecule type" value="Genomic_DNA"/>
</dbReference>
<dbReference type="PROSITE" id="PS00022">
    <property type="entry name" value="EGF_1"/>
    <property type="match status" value="1"/>
</dbReference>
<evidence type="ECO:0000259" key="6">
    <source>
        <dbReference type="PROSITE" id="PS50026"/>
    </source>
</evidence>
<dbReference type="InterPro" id="IPR018097">
    <property type="entry name" value="EGF_Ca-bd_CS"/>
</dbReference>
<keyword evidence="2" id="KW-0732">Signal</keyword>
<keyword evidence="4 5" id="KW-1015">Disulfide bond</keyword>
<dbReference type="Pfam" id="PF07645">
    <property type="entry name" value="EGF_CA"/>
    <property type="match status" value="2"/>
</dbReference>
<reference evidence="8" key="2">
    <citation type="submission" date="2012-03" db="EMBL/GenBank/DDBJ databases">
        <title>The evolving proteome of a complex extracellular matrix, the Oikopleura house.</title>
        <authorList>
            <person name="Hosp J."/>
            <person name="Sagane Y."/>
            <person name="Danks G."/>
            <person name="Thompson E.M."/>
        </authorList>
    </citation>
    <scope>NUCLEOTIDE SEQUENCE</scope>
</reference>
<feature type="disulfide bond" evidence="5">
    <location>
        <begin position="450"/>
        <end position="459"/>
    </location>
</feature>
<evidence type="ECO:0000313" key="8">
    <source>
        <dbReference type="EMBL" id="CCG47894.1"/>
    </source>
</evidence>
<organism evidence="7">
    <name type="scientific">Oikopleura dioica</name>
    <name type="common">Tunicate</name>
    <dbReference type="NCBI Taxonomy" id="34765"/>
    <lineage>
        <taxon>Eukaryota</taxon>
        <taxon>Metazoa</taxon>
        <taxon>Chordata</taxon>
        <taxon>Tunicata</taxon>
        <taxon>Appendicularia</taxon>
        <taxon>Copelata</taxon>
        <taxon>Oikopleuridae</taxon>
        <taxon>Oikopleura</taxon>
    </lineage>
</organism>
<dbReference type="Pfam" id="PF12947">
    <property type="entry name" value="EGF_3"/>
    <property type="match status" value="3"/>
</dbReference>
<dbReference type="PANTHER" id="PTHR24039:SF58">
    <property type="entry name" value="EGF-LIKE DOMAIN-CONTAINING PROTEIN"/>
    <property type="match status" value="1"/>
</dbReference>
<dbReference type="SMART" id="SM00181">
    <property type="entry name" value="EGF"/>
    <property type="match status" value="16"/>
</dbReference>
<feature type="domain" description="EGF-like" evidence="6">
    <location>
        <begin position="664"/>
        <end position="711"/>
    </location>
</feature>
<name>E4WT54_OIKDI</name>
<dbReference type="PANTHER" id="PTHR24039">
    <property type="entry name" value="FIBRILLIN-RELATED"/>
    <property type="match status" value="1"/>
</dbReference>
<protein>
    <submittedName>
        <fullName evidence="8">Oikosin 43</fullName>
    </submittedName>
</protein>
<reference evidence="7" key="1">
    <citation type="journal article" date="2010" name="Science">
        <title>Plasticity of animal genome architecture unmasked by rapid evolution of a pelagic tunicate.</title>
        <authorList>
            <person name="Denoeud F."/>
            <person name="Henriet S."/>
            <person name="Mungpakdee S."/>
            <person name="Aury J.M."/>
            <person name="Da Silva C."/>
            <person name="Brinkmann H."/>
            <person name="Mikhaleva J."/>
            <person name="Olsen L.C."/>
            <person name="Jubin C."/>
            <person name="Canestro C."/>
            <person name="Bouquet J.M."/>
            <person name="Danks G."/>
            <person name="Poulain J."/>
            <person name="Campsteijn C."/>
            <person name="Adamski M."/>
            <person name="Cross I."/>
            <person name="Yadetie F."/>
            <person name="Muffato M."/>
            <person name="Louis A."/>
            <person name="Butcher S."/>
            <person name="Tsagkogeorga G."/>
            <person name="Konrad A."/>
            <person name="Singh S."/>
            <person name="Jensen M.F."/>
            <person name="Cong E.H."/>
            <person name="Eikeseth-Otteraa H."/>
            <person name="Noel B."/>
            <person name="Anthouard V."/>
            <person name="Porcel B.M."/>
            <person name="Kachouri-Lafond R."/>
            <person name="Nishino A."/>
            <person name="Ugolini M."/>
            <person name="Chourrout P."/>
            <person name="Nishida H."/>
            <person name="Aasland R."/>
            <person name="Huzurbazar S."/>
            <person name="Westhof E."/>
            <person name="Delsuc F."/>
            <person name="Lehrach H."/>
            <person name="Reinhardt R."/>
            <person name="Weissenbach J."/>
            <person name="Roy S.W."/>
            <person name="Artiguenave F."/>
            <person name="Postlethwait J.H."/>
            <person name="Manak J.R."/>
            <person name="Thompson E.M."/>
            <person name="Jaillon O."/>
            <person name="Du Pasquier L."/>
            <person name="Boudinot P."/>
            <person name="Liberles D.A."/>
            <person name="Volff J.N."/>
            <person name="Philippe H."/>
            <person name="Lenhard B."/>
            <person name="Roest Crollius H."/>
            <person name="Wincker P."/>
            <person name="Chourrout D."/>
        </authorList>
    </citation>
    <scope>NUCLEOTIDE SEQUENCE [LARGE SCALE GENOMIC DNA]</scope>
</reference>
<dbReference type="InterPro" id="IPR000152">
    <property type="entry name" value="EGF-type_Asp/Asn_hydroxyl_site"/>
</dbReference>
<dbReference type="PROSITE" id="PS50026">
    <property type="entry name" value="EGF_3"/>
    <property type="match status" value="10"/>
</dbReference>
<proteinExistence type="predicted"/>
<dbReference type="InterPro" id="IPR049883">
    <property type="entry name" value="NOTCH1_EGF-like"/>
</dbReference>
<dbReference type="Proteomes" id="UP000001307">
    <property type="component" value="Unassembled WGS sequence"/>
</dbReference>
<comment type="caution">
    <text evidence="5">Lacks conserved residue(s) required for the propagation of feature annotation.</text>
</comment>
<dbReference type="CDD" id="cd00054">
    <property type="entry name" value="EGF_CA"/>
    <property type="match status" value="1"/>
</dbReference>
<dbReference type="GO" id="GO:0005509">
    <property type="term" value="F:calcium ion binding"/>
    <property type="evidence" value="ECO:0007669"/>
    <property type="project" value="InterPro"/>
</dbReference>
<gene>
    <name evidence="8" type="primary">oik43</name>
    <name evidence="7" type="ORF">GSOID_T00005903001</name>
</gene>
<dbReference type="SUPFAM" id="SSF57184">
    <property type="entry name" value="Growth factor receptor domain"/>
    <property type="match status" value="2"/>
</dbReference>
<keyword evidence="1 5" id="KW-0245">EGF-like domain</keyword>
<dbReference type="Gene3D" id="2.10.25.10">
    <property type="entry name" value="Laminin"/>
    <property type="match status" value="10"/>
</dbReference>
<dbReference type="InterPro" id="IPR009030">
    <property type="entry name" value="Growth_fac_rcpt_cys_sf"/>
</dbReference>
<keyword evidence="9" id="KW-1185">Reference proteome</keyword>
<dbReference type="OrthoDB" id="10268124at2759"/>
<dbReference type="SMART" id="SM00179">
    <property type="entry name" value="EGF_CA"/>
    <property type="match status" value="11"/>
</dbReference>
<dbReference type="InterPro" id="IPR000742">
    <property type="entry name" value="EGF"/>
</dbReference>
<accession>E4WT54</accession>
<evidence type="ECO:0000256" key="2">
    <source>
        <dbReference type="ARBA" id="ARBA00022729"/>
    </source>
</evidence>
<feature type="domain" description="EGF-like" evidence="6">
    <location>
        <begin position="1121"/>
        <end position="1164"/>
    </location>
</feature>
<dbReference type="FunFam" id="2.10.25.10:FF:000038">
    <property type="entry name" value="Fibrillin 2"/>
    <property type="match status" value="2"/>
</dbReference>
<feature type="domain" description="EGF-like" evidence="6">
    <location>
        <begin position="713"/>
        <end position="753"/>
    </location>
</feature>
<dbReference type="PROSITE" id="PS01186">
    <property type="entry name" value="EGF_2"/>
    <property type="match status" value="6"/>
</dbReference>
<dbReference type="PROSITE" id="PS00010">
    <property type="entry name" value="ASX_HYDROXYL"/>
    <property type="match status" value="6"/>
</dbReference>
<feature type="domain" description="EGF-like" evidence="6">
    <location>
        <begin position="341"/>
        <end position="377"/>
    </location>
</feature>